<dbReference type="OrthoDB" id="429467at2759"/>
<dbReference type="AlphaFoldDB" id="A0A1Q9CI10"/>
<reference evidence="1 2" key="1">
    <citation type="submission" date="2016-02" db="EMBL/GenBank/DDBJ databases">
        <title>Genome analysis of coral dinoflagellate symbionts highlights evolutionary adaptations to a symbiotic lifestyle.</title>
        <authorList>
            <person name="Aranda M."/>
            <person name="Li Y."/>
            <person name="Liew Y.J."/>
            <person name="Baumgarten S."/>
            <person name="Simakov O."/>
            <person name="Wilson M."/>
            <person name="Piel J."/>
            <person name="Ashoor H."/>
            <person name="Bougouffa S."/>
            <person name="Bajic V.B."/>
            <person name="Ryu T."/>
            <person name="Ravasi T."/>
            <person name="Bayer T."/>
            <person name="Micklem G."/>
            <person name="Kim H."/>
            <person name="Bhak J."/>
            <person name="Lajeunesse T.C."/>
            <person name="Voolstra C.R."/>
        </authorList>
    </citation>
    <scope>NUCLEOTIDE SEQUENCE [LARGE SCALE GENOMIC DNA]</scope>
    <source>
        <strain evidence="1 2">CCMP2467</strain>
    </source>
</reference>
<dbReference type="EMBL" id="LSRX01001182">
    <property type="protein sequence ID" value="OLP82560.1"/>
    <property type="molecule type" value="Genomic_DNA"/>
</dbReference>
<comment type="caution">
    <text evidence="1">The sequence shown here is derived from an EMBL/GenBank/DDBJ whole genome shotgun (WGS) entry which is preliminary data.</text>
</comment>
<accession>A0A1Q9CI10</accession>
<dbReference type="Proteomes" id="UP000186817">
    <property type="component" value="Unassembled WGS sequence"/>
</dbReference>
<organism evidence="1 2">
    <name type="scientific">Symbiodinium microadriaticum</name>
    <name type="common">Dinoflagellate</name>
    <name type="synonym">Zooxanthella microadriatica</name>
    <dbReference type="NCBI Taxonomy" id="2951"/>
    <lineage>
        <taxon>Eukaryota</taxon>
        <taxon>Sar</taxon>
        <taxon>Alveolata</taxon>
        <taxon>Dinophyceae</taxon>
        <taxon>Suessiales</taxon>
        <taxon>Symbiodiniaceae</taxon>
        <taxon>Symbiodinium</taxon>
    </lineage>
</organism>
<evidence type="ECO:0000313" key="1">
    <source>
        <dbReference type="EMBL" id="OLP82560.1"/>
    </source>
</evidence>
<sequence length="117" mass="12811">MRVHISSEVTTEIDRDQCDGFEQWRSFEADIKGVPGIQEGQQRLQNFMLDESGLDATITTVHAMDSFVRQANDQTKGAKPPQGIEGAMALTSPNDLKVAFEMLDASKEGVLGKKQAA</sequence>
<protein>
    <submittedName>
        <fullName evidence="1">Uncharacterized protein</fullName>
    </submittedName>
</protein>
<evidence type="ECO:0000313" key="2">
    <source>
        <dbReference type="Proteomes" id="UP000186817"/>
    </source>
</evidence>
<proteinExistence type="predicted"/>
<name>A0A1Q9CI10_SYMMI</name>
<gene>
    <name evidence="1" type="ORF">AK812_SmicGene36765</name>
</gene>
<keyword evidence="2" id="KW-1185">Reference proteome</keyword>